<evidence type="ECO:0000259" key="3">
    <source>
        <dbReference type="Pfam" id="PF22546"/>
    </source>
</evidence>
<feature type="region of interest" description="Disordered" evidence="1">
    <location>
        <begin position="1"/>
        <end position="21"/>
    </location>
</feature>
<proteinExistence type="predicted"/>
<evidence type="ECO:0000256" key="1">
    <source>
        <dbReference type="SAM" id="MobiDB-lite"/>
    </source>
</evidence>
<dbReference type="EMBL" id="WPIK01000027">
    <property type="protein sequence ID" value="MVN23462.1"/>
    <property type="molecule type" value="Genomic_DNA"/>
</dbReference>
<evidence type="ECO:0000259" key="2">
    <source>
        <dbReference type="Pfam" id="PF22545"/>
    </source>
</evidence>
<dbReference type="Pfam" id="PF22545">
    <property type="entry name" value="2CompARG"/>
    <property type="match status" value="1"/>
</dbReference>
<dbReference type="InterPro" id="IPR054774">
    <property type="entry name" value="2CompARG"/>
</dbReference>
<feature type="compositionally biased region" description="Basic and acidic residues" evidence="1">
    <location>
        <begin position="1"/>
        <end position="12"/>
    </location>
</feature>
<sequence>MTKKPNTKEKGTKKGSIVPGFVPKETGDLFINQDSQEISKGTELQETKSKTKDILNKEIPLEITNEQGSDYSNEIKEELLTPQSNISSFAYTKTNQYYSQRKYDEQTKKEGKISYDQQNVKQSQIAFFEVNIGNVLQYFSAGIVYPSKYSVQNAFSDVQSINNEFLALSTGLSSNFNGESVLIKIDTTNINAKDIQDFEGYKLVKSALPISRIIKVFVTSDAAKQQLLEESQLRDGGIIPNDLISVGIPNDLPSITVNRSTITGNDLSFSLSRFDKILGLVAGIKNYNILTLGKTDIYKTLSDHFFYAIQAIDPAFGKNIVSSTQHSEFYKWLIAKEAPTDRLLLSWIINRIYLDSNFTDKDTKAFKQLCLSSKGFNNEENQLDQIFINLQKTLERKSVFKNILELESSQKFPLFLFSYLRIYGTKTNPELPRLDLSKSPPVKYGEYSFAILNMFFGYKLLRNTEDRLNNIPEEYFKLNSRINKPAIKFELSTRFDYLVIDKVFNYVFSENIGELNLAQIDHLKEERNEVVKFDDNFSYVNNIIYGKAYHQLSKLNPLDALIPLLMRLPTNIPLFSEIGYCCYRLRLKTSPSHFSEILNNETPFIDSIKYPRSLFIEAIKEGKMELEEIKFRLNMAVKYKELI</sequence>
<gene>
    <name evidence="4" type="ORF">GO621_18215</name>
</gene>
<feature type="domain" description="2-Component system ADP-ribosyltransferase" evidence="3">
    <location>
        <begin position="126"/>
        <end position="246"/>
    </location>
</feature>
<dbReference type="AlphaFoldDB" id="A0A7K1T1J9"/>
<accession>A0A7K1T1J9</accession>
<feature type="domain" description="2-Component system ADP-ribose glycohydrolase" evidence="2">
    <location>
        <begin position="266"/>
        <end position="466"/>
    </location>
</feature>
<comment type="caution">
    <text evidence="4">The sequence shown here is derived from an EMBL/GenBank/DDBJ whole genome shotgun (WGS) entry which is preliminary data.</text>
</comment>
<dbReference type="Proteomes" id="UP000462014">
    <property type="component" value="Unassembled WGS sequence"/>
</dbReference>
<dbReference type="RefSeq" id="WP_157569718.1">
    <property type="nucleotide sequence ID" value="NZ_WPIK01000027.1"/>
</dbReference>
<organism evidence="4 5">
    <name type="scientific">Mucilaginibacter arboris</name>
    <dbReference type="NCBI Taxonomy" id="2682090"/>
    <lineage>
        <taxon>Bacteria</taxon>
        <taxon>Pseudomonadati</taxon>
        <taxon>Bacteroidota</taxon>
        <taxon>Sphingobacteriia</taxon>
        <taxon>Sphingobacteriales</taxon>
        <taxon>Sphingobacteriaceae</taxon>
        <taxon>Mucilaginibacter</taxon>
    </lineage>
</organism>
<evidence type="ECO:0000313" key="5">
    <source>
        <dbReference type="Proteomes" id="UP000462014"/>
    </source>
</evidence>
<dbReference type="InterPro" id="IPR054775">
    <property type="entry name" value="2CompART"/>
</dbReference>
<protein>
    <submittedName>
        <fullName evidence="4">Uncharacterized protein</fullName>
    </submittedName>
</protein>
<evidence type="ECO:0000313" key="4">
    <source>
        <dbReference type="EMBL" id="MVN23462.1"/>
    </source>
</evidence>
<keyword evidence="5" id="KW-1185">Reference proteome</keyword>
<name>A0A7K1T1J9_9SPHI</name>
<dbReference type="Pfam" id="PF22546">
    <property type="entry name" value="2CompART"/>
    <property type="match status" value="1"/>
</dbReference>
<reference evidence="4 5" key="1">
    <citation type="submission" date="2019-12" db="EMBL/GenBank/DDBJ databases">
        <title>Mucilaginibacter sp. HMF7410 genome sequencing and assembly.</title>
        <authorList>
            <person name="Kang H."/>
            <person name="Cha I."/>
            <person name="Kim H."/>
            <person name="Joh K."/>
        </authorList>
    </citation>
    <scope>NUCLEOTIDE SEQUENCE [LARGE SCALE GENOMIC DNA]</scope>
    <source>
        <strain evidence="4 5">HMF7410</strain>
    </source>
</reference>